<evidence type="ECO:0000313" key="1">
    <source>
        <dbReference type="EMBL" id="AGZ39766.1"/>
    </source>
</evidence>
<dbReference type="STRING" id="1246995.AFR_07385"/>
<dbReference type="PATRIC" id="fig|1246995.3.peg.1507"/>
<proteinExistence type="predicted"/>
<reference evidence="1 2" key="1">
    <citation type="journal article" date="2014" name="J. Biotechnol.">
        <title>Complete genome sequence of the actinobacterium Actinoplanes friuliensis HAG 010964, producer of the lipopeptide antibiotic friulimycin.</title>
        <authorList>
            <person name="Ruckert C."/>
            <person name="Szczepanowski R."/>
            <person name="Albersmeier A."/>
            <person name="Goesmann A."/>
            <person name="Fischer N."/>
            <person name="Steinkamper A."/>
            <person name="Puhler A."/>
            <person name="Biener R."/>
            <person name="Schwartz D."/>
            <person name="Kalinowski J."/>
        </authorList>
    </citation>
    <scope>NUCLEOTIDE SEQUENCE [LARGE SCALE GENOMIC DNA]</scope>
    <source>
        <strain evidence="1 2">DSM 7358</strain>
    </source>
</reference>
<dbReference type="Proteomes" id="UP000017746">
    <property type="component" value="Chromosome"/>
</dbReference>
<dbReference type="EMBL" id="CP006272">
    <property type="protein sequence ID" value="AGZ39766.1"/>
    <property type="molecule type" value="Genomic_DNA"/>
</dbReference>
<accession>U5VVU3</accession>
<dbReference type="HOGENOM" id="CLU_1472238_0_0_11"/>
<dbReference type="AlphaFoldDB" id="U5VVU3"/>
<name>U5VVU3_9ACTN</name>
<protein>
    <submittedName>
        <fullName evidence="1">Uncharacterized protein</fullName>
    </submittedName>
</protein>
<evidence type="ECO:0000313" key="2">
    <source>
        <dbReference type="Proteomes" id="UP000017746"/>
    </source>
</evidence>
<organism evidence="1 2">
    <name type="scientific">Actinoplanes friuliensis DSM 7358</name>
    <dbReference type="NCBI Taxonomy" id="1246995"/>
    <lineage>
        <taxon>Bacteria</taxon>
        <taxon>Bacillati</taxon>
        <taxon>Actinomycetota</taxon>
        <taxon>Actinomycetes</taxon>
        <taxon>Micromonosporales</taxon>
        <taxon>Micromonosporaceae</taxon>
        <taxon>Actinoplanes</taxon>
    </lineage>
</organism>
<sequence length="159" mass="17396">MVIATVFLSIIGMSAGLVLGSRHETPPQLNGPDDPNAYVPPEPTSQSVECPPQMHDTARKVLGYDVNLSQVLRVRTEDTDMSVWVCRDDAGELYYQANRGGDSGRWVEGQTALFLSGVAQGDDDYHATANDGNFFSVNESRLKIVFKNGKQETHPVSPE</sequence>
<gene>
    <name evidence="1" type="ORF">AFR_07385</name>
</gene>
<dbReference type="KEGG" id="afs:AFR_07385"/>
<keyword evidence="2" id="KW-1185">Reference proteome</keyword>